<reference evidence="2" key="1">
    <citation type="submission" date="2017-09" db="EMBL/GenBank/DDBJ databases">
        <authorList>
            <person name="Varghese N."/>
            <person name="Submissions S."/>
        </authorList>
    </citation>
    <scope>NUCLEOTIDE SEQUENCE [LARGE SCALE GENOMIC DNA]</scope>
    <source>
        <strain evidence="2">DSM 44270</strain>
    </source>
</reference>
<dbReference type="Proteomes" id="UP000219482">
    <property type="component" value="Unassembled WGS sequence"/>
</dbReference>
<protein>
    <submittedName>
        <fullName evidence="1">Uncharacterized protein</fullName>
    </submittedName>
</protein>
<dbReference type="OrthoDB" id="5187538at2"/>
<keyword evidence="2" id="KW-1185">Reference proteome</keyword>
<accession>A0A286H0A4</accession>
<sequence>MTDPRFGGSAGLLQRLRPVRIDVADLLEVAHAVLPGLATPGLRLDLVQRSGAGSLVVLEEDERRVRIHLGELADDMARAGVPPTQEAMGAALVSWVAHRPVTDAAAATAGVAVLDWSDRSETAIGWRVVVRRGDLALPWTPSVPVDGVALLRTRSRASGRAHDVRLDLRVEGPVALWSHPVVPVLSSAALVAPERMLQRIADAGLAMPDMHVVVTPRRPVACAGPSIAARLAGETTEASVTLPWRRLADLPWI</sequence>
<evidence type="ECO:0000313" key="2">
    <source>
        <dbReference type="Proteomes" id="UP000219482"/>
    </source>
</evidence>
<evidence type="ECO:0000313" key="1">
    <source>
        <dbReference type="EMBL" id="SOE01205.1"/>
    </source>
</evidence>
<dbReference type="RefSeq" id="WP_097184683.1">
    <property type="nucleotide sequence ID" value="NZ_OCNK01000003.1"/>
</dbReference>
<name>A0A286H0A4_9ACTN</name>
<organism evidence="1 2">
    <name type="scientific">Blastococcus haudaquaticus</name>
    <dbReference type="NCBI Taxonomy" id="1938745"/>
    <lineage>
        <taxon>Bacteria</taxon>
        <taxon>Bacillati</taxon>
        <taxon>Actinomycetota</taxon>
        <taxon>Actinomycetes</taxon>
        <taxon>Geodermatophilales</taxon>
        <taxon>Geodermatophilaceae</taxon>
        <taxon>Blastococcus</taxon>
    </lineage>
</organism>
<proteinExistence type="predicted"/>
<gene>
    <name evidence="1" type="ORF">SAMN06272739_3027</name>
</gene>
<dbReference type="EMBL" id="OCNK01000003">
    <property type="protein sequence ID" value="SOE01205.1"/>
    <property type="molecule type" value="Genomic_DNA"/>
</dbReference>
<dbReference type="AlphaFoldDB" id="A0A286H0A4"/>